<keyword evidence="3" id="KW-0067">ATP-binding</keyword>
<dbReference type="AlphaFoldDB" id="A0A370IC50"/>
<dbReference type="PRINTS" id="PR01438">
    <property type="entry name" value="UNVRSLSTRESS"/>
</dbReference>
<keyword evidence="6" id="KW-1185">Reference proteome</keyword>
<evidence type="ECO:0000313" key="5">
    <source>
        <dbReference type="EMBL" id="RDI68308.1"/>
    </source>
</evidence>
<feature type="domain" description="UspA" evidence="4">
    <location>
        <begin position="8"/>
        <end position="144"/>
    </location>
</feature>
<accession>A0A370IC50</accession>
<dbReference type="RefSeq" id="WP_067993185.1">
    <property type="nucleotide sequence ID" value="NZ_QQBC01000002.1"/>
</dbReference>
<dbReference type="Gene3D" id="3.40.50.620">
    <property type="entry name" value="HUPs"/>
    <property type="match status" value="2"/>
</dbReference>
<gene>
    <name evidence="5" type="ORF">DFR76_102709</name>
</gene>
<dbReference type="InterPro" id="IPR014729">
    <property type="entry name" value="Rossmann-like_a/b/a_fold"/>
</dbReference>
<protein>
    <submittedName>
        <fullName evidence="5">Nucleotide-binding universal stress UspA family protein</fullName>
    </submittedName>
</protein>
<dbReference type="EMBL" id="QQBC01000002">
    <property type="protein sequence ID" value="RDI68308.1"/>
    <property type="molecule type" value="Genomic_DNA"/>
</dbReference>
<name>A0A370IC50_9NOCA</name>
<dbReference type="Proteomes" id="UP000254869">
    <property type="component" value="Unassembled WGS sequence"/>
</dbReference>
<reference evidence="5 6" key="1">
    <citation type="submission" date="2018-07" db="EMBL/GenBank/DDBJ databases">
        <title>Genomic Encyclopedia of Type Strains, Phase IV (KMG-IV): sequencing the most valuable type-strain genomes for metagenomic binning, comparative biology and taxonomic classification.</title>
        <authorList>
            <person name="Goeker M."/>
        </authorList>
    </citation>
    <scope>NUCLEOTIDE SEQUENCE [LARGE SCALE GENOMIC DNA]</scope>
    <source>
        <strain evidence="5 6">DSM 44290</strain>
    </source>
</reference>
<dbReference type="InterPro" id="IPR006015">
    <property type="entry name" value="Universal_stress_UspA"/>
</dbReference>
<evidence type="ECO:0000256" key="2">
    <source>
        <dbReference type="ARBA" id="ARBA00022741"/>
    </source>
</evidence>
<sequence>MNTRAGRHAVVVGVNGSGAAMNAVRWAAYLAWRLHESLTVVHVAPLIGEHAAVASSRGSRDFAPERFELARMVVDQAVALVRTCVSDLDVHTEVYCGSADSVLVELSGRARFVVVGAQEVVGTALIGPTTMRVVTHAHCPVAVWRGSAGRPVPRLRPVVVAVDGTPVSEPAIRCAFELASACGALLSAVHVYPPGLDPIGRSGSGKAEARSLLSALLAGWREKYADVRVSETAVPGNAVTVLTELSGTAQLLVVGSRGRGSAAAAVLGSTSRDLLHRAACPVLVCREEHR</sequence>
<evidence type="ECO:0000256" key="3">
    <source>
        <dbReference type="ARBA" id="ARBA00022840"/>
    </source>
</evidence>
<dbReference type="PANTHER" id="PTHR46268">
    <property type="entry name" value="STRESS RESPONSE PROTEIN NHAX"/>
    <property type="match status" value="1"/>
</dbReference>
<evidence type="ECO:0000256" key="1">
    <source>
        <dbReference type="ARBA" id="ARBA00008791"/>
    </source>
</evidence>
<proteinExistence type="inferred from homology"/>
<evidence type="ECO:0000259" key="4">
    <source>
        <dbReference type="Pfam" id="PF00582"/>
    </source>
</evidence>
<comment type="similarity">
    <text evidence="1">Belongs to the universal stress protein A family.</text>
</comment>
<dbReference type="InterPro" id="IPR006016">
    <property type="entry name" value="UspA"/>
</dbReference>
<evidence type="ECO:0000313" key="6">
    <source>
        <dbReference type="Proteomes" id="UP000254869"/>
    </source>
</evidence>
<dbReference type="GO" id="GO:0005524">
    <property type="term" value="F:ATP binding"/>
    <property type="evidence" value="ECO:0007669"/>
    <property type="project" value="UniProtKB-KW"/>
</dbReference>
<dbReference type="SUPFAM" id="SSF52402">
    <property type="entry name" value="Adenine nucleotide alpha hydrolases-like"/>
    <property type="match status" value="2"/>
</dbReference>
<dbReference type="Pfam" id="PF00582">
    <property type="entry name" value="Usp"/>
    <property type="match status" value="2"/>
</dbReference>
<dbReference type="PANTHER" id="PTHR46268:SF27">
    <property type="entry name" value="UNIVERSAL STRESS PROTEIN RV2623"/>
    <property type="match status" value="1"/>
</dbReference>
<feature type="domain" description="UspA" evidence="4">
    <location>
        <begin position="156"/>
        <end position="286"/>
    </location>
</feature>
<comment type="caution">
    <text evidence="5">The sequence shown here is derived from an EMBL/GenBank/DDBJ whole genome shotgun (WGS) entry which is preliminary data.</text>
</comment>
<organism evidence="5 6">
    <name type="scientific">Nocardia pseudobrasiliensis</name>
    <dbReference type="NCBI Taxonomy" id="45979"/>
    <lineage>
        <taxon>Bacteria</taxon>
        <taxon>Bacillati</taxon>
        <taxon>Actinomycetota</taxon>
        <taxon>Actinomycetes</taxon>
        <taxon>Mycobacteriales</taxon>
        <taxon>Nocardiaceae</taxon>
        <taxon>Nocardia</taxon>
    </lineage>
</organism>
<keyword evidence="2" id="KW-0547">Nucleotide-binding</keyword>